<keyword evidence="1" id="KW-0051">Antiviral defense</keyword>
<reference evidence="3" key="1">
    <citation type="journal article" date="2020" name="mSystems">
        <title>Genome- and Community-Level Interaction Insights into Carbon Utilization and Element Cycling Functions of Hydrothermarchaeota in Hydrothermal Sediment.</title>
        <authorList>
            <person name="Zhou Z."/>
            <person name="Liu Y."/>
            <person name="Xu W."/>
            <person name="Pan J."/>
            <person name="Luo Z.H."/>
            <person name="Li M."/>
        </authorList>
    </citation>
    <scope>NUCLEOTIDE SEQUENCE [LARGE SCALE GENOMIC DNA]</scope>
    <source>
        <strain evidence="3">SpSt-23</strain>
    </source>
</reference>
<evidence type="ECO:0000313" key="3">
    <source>
        <dbReference type="EMBL" id="HEF87984.1"/>
    </source>
</evidence>
<dbReference type="PANTHER" id="PTHR35579:SF6">
    <property type="entry name" value="DUF324 DOMAIN-CONTAINING PROTEIN"/>
    <property type="match status" value="1"/>
</dbReference>
<evidence type="ECO:0000256" key="1">
    <source>
        <dbReference type="ARBA" id="ARBA00023118"/>
    </source>
</evidence>
<sequence length="234" mass="26192">MSFPPDFNRLEVLTRIEGTLVNHTPLRIGFGREASPLTSIDIGVIRIRRADGREVPYIPGSSLKGAMRSLAERLLRAQNTEVHSPWDFKKMEEEKKSKKYCLLCSIFGNTGIASHVTIYDAYPLSEAITQVRTCVGINREFGGAQPDVLYREEFVAPGTHWSFKMDIVNIRVYPKVGDQRGELVKQLIQALQDGHVQVGARKTVGYGLIQLVKAGYKVYEPKNGRLEVTTSGEL</sequence>
<dbReference type="EMBL" id="DSJT01000039">
    <property type="protein sequence ID" value="HEF87984.1"/>
    <property type="molecule type" value="Genomic_DNA"/>
</dbReference>
<dbReference type="InterPro" id="IPR052216">
    <property type="entry name" value="CRISPR_Csm3_endoribonuclease"/>
</dbReference>
<dbReference type="Pfam" id="PF03787">
    <property type="entry name" value="RAMPs"/>
    <property type="match status" value="1"/>
</dbReference>
<dbReference type="PANTHER" id="PTHR35579">
    <property type="entry name" value="CRISPR SYSTEM CMS ENDORIBONUCLEASE CSM3"/>
    <property type="match status" value="1"/>
</dbReference>
<proteinExistence type="predicted"/>
<dbReference type="AlphaFoldDB" id="A0A7C2FZ16"/>
<feature type="domain" description="CRISPR type III-associated protein" evidence="2">
    <location>
        <begin position="23"/>
        <end position="209"/>
    </location>
</feature>
<dbReference type="NCBIfam" id="TIGR02581">
    <property type="entry name" value="cas_cyan_RAMP"/>
    <property type="match status" value="1"/>
</dbReference>
<dbReference type="GO" id="GO:0051607">
    <property type="term" value="P:defense response to virus"/>
    <property type="evidence" value="ECO:0007669"/>
    <property type="project" value="UniProtKB-KW"/>
</dbReference>
<protein>
    <submittedName>
        <fullName evidence="3">CRISPR-associated RAMP protein</fullName>
    </submittedName>
</protein>
<gene>
    <name evidence="3" type="ORF">ENP55_06935</name>
</gene>
<comment type="caution">
    <text evidence="3">The sequence shown here is derived from an EMBL/GenBank/DDBJ whole genome shotgun (WGS) entry which is preliminary data.</text>
</comment>
<name>A0A7C2FZ16_9CREN</name>
<dbReference type="InterPro" id="IPR005537">
    <property type="entry name" value="RAMP_III_fam"/>
</dbReference>
<organism evidence="3">
    <name type="scientific">Thermosphaera aggregans</name>
    <dbReference type="NCBI Taxonomy" id="54254"/>
    <lineage>
        <taxon>Archaea</taxon>
        <taxon>Thermoproteota</taxon>
        <taxon>Thermoprotei</taxon>
        <taxon>Desulfurococcales</taxon>
        <taxon>Desulfurococcaceae</taxon>
        <taxon>Thermosphaera</taxon>
    </lineage>
</organism>
<dbReference type="InterPro" id="IPR013411">
    <property type="entry name" value="CRISPR-assoc_RAMP_Csx7"/>
</dbReference>
<accession>A0A7C2FZ16</accession>
<evidence type="ECO:0000259" key="2">
    <source>
        <dbReference type="Pfam" id="PF03787"/>
    </source>
</evidence>